<reference evidence="3" key="1">
    <citation type="submission" date="2022-12" db="EMBL/GenBank/DDBJ databases">
        <title>New Phytohabitans aurantiacus sp. RD004123 nov., an actinomycete isolated from soil.</title>
        <authorList>
            <person name="Triningsih D.W."/>
            <person name="Harunari E."/>
            <person name="Igarashi Y."/>
        </authorList>
    </citation>
    <scope>NUCLEOTIDE SEQUENCE</scope>
    <source>
        <strain evidence="3">RD004123</strain>
    </source>
</reference>
<sequence>MRIGVLDVGSNTAHLLIADGGVGVPLPLHAIKTRLRLAEHVDADGAVGPTAIDRLGDAVADAIAKARAWQVQELYAYATAVVRDAPNQEEILSAVWNRSGVRLGLLTGREEAELTFLAARRWMGWRSGPLLVLDIGGGSLEIAYGHDVAPQFAVSLPVGAGRLTRERLRGDPPSQRQLKALRRHVRDQLTEAATRMHWEGTGTAAATSRTFHQLARLCGAPPKRLGPFVPRHLRREDLEKQLKRLARLPAARRAKLPGISAPRARQSLAGAVVAHTTMTAFGLGEVTICPWALREGILLRRLEHAAWWEDHTTRLDVPDVRPPAPDLQAVADVVPLERVRASRVSDS</sequence>
<dbReference type="CDD" id="cd24056">
    <property type="entry name" value="ASKHA_NBD_MtPPX1-like"/>
    <property type="match status" value="1"/>
</dbReference>
<name>A0ABQ5QYT2_9ACTN</name>
<dbReference type="InterPro" id="IPR043129">
    <property type="entry name" value="ATPase_NBD"/>
</dbReference>
<comment type="caution">
    <text evidence="3">The sequence shown here is derived from an EMBL/GenBank/DDBJ whole genome shotgun (WGS) entry which is preliminary data.</text>
</comment>
<evidence type="ECO:0000256" key="1">
    <source>
        <dbReference type="ARBA" id="ARBA00007125"/>
    </source>
</evidence>
<proteinExistence type="inferred from homology"/>
<dbReference type="RefSeq" id="WP_281899093.1">
    <property type="nucleotide sequence ID" value="NZ_BSDI01000023.1"/>
</dbReference>
<dbReference type="Pfam" id="PF02541">
    <property type="entry name" value="Ppx-GppA"/>
    <property type="match status" value="1"/>
</dbReference>
<dbReference type="SUPFAM" id="SSF53067">
    <property type="entry name" value="Actin-like ATPase domain"/>
    <property type="match status" value="2"/>
</dbReference>
<dbReference type="Proteomes" id="UP001144280">
    <property type="component" value="Unassembled WGS sequence"/>
</dbReference>
<accession>A0ABQ5QYT2</accession>
<comment type="similarity">
    <text evidence="1">Belongs to the GppA/Ppx family.</text>
</comment>
<evidence type="ECO:0000313" key="3">
    <source>
        <dbReference type="EMBL" id="GLH99440.1"/>
    </source>
</evidence>
<dbReference type="PANTHER" id="PTHR30005">
    <property type="entry name" value="EXOPOLYPHOSPHATASE"/>
    <property type="match status" value="1"/>
</dbReference>
<evidence type="ECO:0000259" key="2">
    <source>
        <dbReference type="Pfam" id="PF02541"/>
    </source>
</evidence>
<gene>
    <name evidence="3" type="ORF">Pa4123_47160</name>
</gene>
<feature type="domain" description="Ppx/GppA phosphatase N-terminal" evidence="2">
    <location>
        <begin position="25"/>
        <end position="303"/>
    </location>
</feature>
<evidence type="ECO:0000313" key="4">
    <source>
        <dbReference type="Proteomes" id="UP001144280"/>
    </source>
</evidence>
<keyword evidence="4" id="KW-1185">Reference proteome</keyword>
<dbReference type="PANTHER" id="PTHR30005:SF0">
    <property type="entry name" value="RETROGRADE REGULATION PROTEIN 2"/>
    <property type="match status" value="1"/>
</dbReference>
<dbReference type="Gene3D" id="3.30.420.150">
    <property type="entry name" value="Exopolyphosphatase. Domain 2"/>
    <property type="match status" value="1"/>
</dbReference>
<dbReference type="InterPro" id="IPR050273">
    <property type="entry name" value="GppA/Ppx_hydrolase"/>
</dbReference>
<dbReference type="EMBL" id="BSDI01000023">
    <property type="protein sequence ID" value="GLH99440.1"/>
    <property type="molecule type" value="Genomic_DNA"/>
</dbReference>
<organism evidence="3 4">
    <name type="scientific">Phytohabitans aurantiacus</name>
    <dbReference type="NCBI Taxonomy" id="3016789"/>
    <lineage>
        <taxon>Bacteria</taxon>
        <taxon>Bacillati</taxon>
        <taxon>Actinomycetota</taxon>
        <taxon>Actinomycetes</taxon>
        <taxon>Micromonosporales</taxon>
        <taxon>Micromonosporaceae</taxon>
    </lineage>
</organism>
<protein>
    <recommendedName>
        <fullName evidence="2">Ppx/GppA phosphatase N-terminal domain-containing protein</fullName>
    </recommendedName>
</protein>
<dbReference type="InterPro" id="IPR003695">
    <property type="entry name" value="Ppx_GppA_N"/>
</dbReference>
<dbReference type="Gene3D" id="3.30.420.40">
    <property type="match status" value="1"/>
</dbReference>